<keyword evidence="4" id="KW-1003">Cell membrane</keyword>
<dbReference type="Pfam" id="PF02163">
    <property type="entry name" value="Peptidase_M50"/>
    <property type="match status" value="1"/>
</dbReference>
<gene>
    <name evidence="15" type="ORF">JN10_0721</name>
</gene>
<keyword evidence="8" id="KW-0378">Hydrolase</keyword>
<dbReference type="STRING" id="476157.GCA_001663155_00023"/>
<dbReference type="InterPro" id="IPR052348">
    <property type="entry name" value="Metallopeptidase_M50B"/>
</dbReference>
<dbReference type="InterPro" id="IPR008915">
    <property type="entry name" value="Peptidase_M50"/>
</dbReference>
<keyword evidence="5 15" id="KW-0645">Protease</keyword>
<keyword evidence="11" id="KW-0482">Metalloprotease</keyword>
<dbReference type="RefSeq" id="WP_067596394.1">
    <property type="nucleotide sequence ID" value="NZ_CP015963.1"/>
</dbReference>
<dbReference type="CDD" id="cd06158">
    <property type="entry name" value="S2P-M50_like_1"/>
    <property type="match status" value="1"/>
</dbReference>
<accession>A0A562UU63</accession>
<sequence>MTDTLTLALVLIPCLIVAIVFHEVAHGYSALLLGDTTARDAKRLSLNPIRHVDPMGTLLVPGALALAGAPVFGWAKPVPVRQDRLDNPRYGMMAVAAAGPGSNFVLALLGALALGLALPAGAQIVPSETGFSLIADGAGETLLLQSGMFYFILINVFLGVFNLLPIPPFDGSHIVEGILPDGLSQAYRRLRPYGMILFFALVALTWFAPELGVLENTIGPPVNWALTQYLSIASAVAGG</sequence>
<evidence type="ECO:0000256" key="8">
    <source>
        <dbReference type="ARBA" id="ARBA00022801"/>
    </source>
</evidence>
<evidence type="ECO:0000256" key="13">
    <source>
        <dbReference type="SAM" id="Phobius"/>
    </source>
</evidence>
<feature type="domain" description="Peptidase M50" evidence="14">
    <location>
        <begin position="12"/>
        <end position="181"/>
    </location>
</feature>
<evidence type="ECO:0000256" key="7">
    <source>
        <dbReference type="ARBA" id="ARBA00022723"/>
    </source>
</evidence>
<feature type="transmembrane region" description="Helical" evidence="13">
    <location>
        <begin position="142"/>
        <end position="164"/>
    </location>
</feature>
<evidence type="ECO:0000256" key="6">
    <source>
        <dbReference type="ARBA" id="ARBA00022692"/>
    </source>
</evidence>
<dbReference type="GO" id="GO:0046872">
    <property type="term" value="F:metal ion binding"/>
    <property type="evidence" value="ECO:0007669"/>
    <property type="project" value="UniProtKB-KW"/>
</dbReference>
<evidence type="ECO:0000313" key="16">
    <source>
        <dbReference type="Proteomes" id="UP000320547"/>
    </source>
</evidence>
<dbReference type="GO" id="GO:0008237">
    <property type="term" value="F:metallopeptidase activity"/>
    <property type="evidence" value="ECO:0007669"/>
    <property type="project" value="UniProtKB-KW"/>
</dbReference>
<evidence type="ECO:0000256" key="3">
    <source>
        <dbReference type="ARBA" id="ARBA00007931"/>
    </source>
</evidence>
<evidence type="ECO:0000256" key="5">
    <source>
        <dbReference type="ARBA" id="ARBA00022670"/>
    </source>
</evidence>
<dbReference type="PANTHER" id="PTHR35864:SF1">
    <property type="entry name" value="ZINC METALLOPROTEASE YWHC-RELATED"/>
    <property type="match status" value="1"/>
</dbReference>
<evidence type="ECO:0000256" key="12">
    <source>
        <dbReference type="ARBA" id="ARBA00023136"/>
    </source>
</evidence>
<dbReference type="Proteomes" id="UP000320547">
    <property type="component" value="Unassembled WGS sequence"/>
</dbReference>
<feature type="transmembrane region" description="Helical" evidence="13">
    <location>
        <begin position="95"/>
        <end position="122"/>
    </location>
</feature>
<comment type="similarity">
    <text evidence="3">Belongs to the peptidase M50B family.</text>
</comment>
<evidence type="ECO:0000256" key="11">
    <source>
        <dbReference type="ARBA" id="ARBA00023049"/>
    </source>
</evidence>
<dbReference type="InterPro" id="IPR044537">
    <property type="entry name" value="Rip2-like"/>
</dbReference>
<dbReference type="GO" id="GO:0006508">
    <property type="term" value="P:proteolysis"/>
    <property type="evidence" value="ECO:0007669"/>
    <property type="project" value="UniProtKB-KW"/>
</dbReference>
<evidence type="ECO:0000313" key="15">
    <source>
        <dbReference type="EMBL" id="TWJ09098.1"/>
    </source>
</evidence>
<evidence type="ECO:0000256" key="9">
    <source>
        <dbReference type="ARBA" id="ARBA00022833"/>
    </source>
</evidence>
<keyword evidence="6 13" id="KW-0812">Transmembrane</keyword>
<keyword evidence="7" id="KW-0479">Metal-binding</keyword>
<comment type="caution">
    <text evidence="15">The sequence shown here is derived from an EMBL/GenBank/DDBJ whole genome shotgun (WGS) entry which is preliminary data.</text>
</comment>
<comment type="subcellular location">
    <subcellularLocation>
        <location evidence="2">Cell membrane</location>
        <topology evidence="2">Multi-pass membrane protein</topology>
    </subcellularLocation>
</comment>
<keyword evidence="10 13" id="KW-1133">Transmembrane helix</keyword>
<protein>
    <submittedName>
        <fullName evidence="15">Zn-dependent protease</fullName>
    </submittedName>
</protein>
<dbReference type="EMBL" id="VLLK01000001">
    <property type="protein sequence ID" value="TWJ09098.1"/>
    <property type="molecule type" value="Genomic_DNA"/>
</dbReference>
<keyword evidence="12 13" id="KW-0472">Membrane</keyword>
<dbReference type="AlphaFoldDB" id="A0A562UU63"/>
<keyword evidence="9" id="KW-0862">Zinc</keyword>
<dbReference type="OrthoDB" id="9800627at2"/>
<dbReference type="GO" id="GO:0005886">
    <property type="term" value="C:plasma membrane"/>
    <property type="evidence" value="ECO:0007669"/>
    <property type="project" value="UniProtKB-SubCell"/>
</dbReference>
<dbReference type="PANTHER" id="PTHR35864">
    <property type="entry name" value="ZINC METALLOPROTEASE MJ0611-RELATED"/>
    <property type="match status" value="1"/>
</dbReference>
<evidence type="ECO:0000256" key="2">
    <source>
        <dbReference type="ARBA" id="ARBA00004651"/>
    </source>
</evidence>
<evidence type="ECO:0000259" key="14">
    <source>
        <dbReference type="Pfam" id="PF02163"/>
    </source>
</evidence>
<keyword evidence="16" id="KW-1185">Reference proteome</keyword>
<proteinExistence type="inferred from homology"/>
<reference evidence="15 16" key="1">
    <citation type="submission" date="2019-07" db="EMBL/GenBank/DDBJ databases">
        <title>Genomic Encyclopedia of Archaeal and Bacterial Type Strains, Phase II (KMG-II): from individual species to whole genera.</title>
        <authorList>
            <person name="Goeker M."/>
        </authorList>
    </citation>
    <scope>NUCLEOTIDE SEQUENCE [LARGE SCALE GENOMIC DNA]</scope>
    <source>
        <strain evidence="15 16">ATCC BAA-2084</strain>
    </source>
</reference>
<organism evidence="15 16">
    <name type="scientific">Altererythrobacter ishigakiensis</name>
    <dbReference type="NCBI Taxonomy" id="476157"/>
    <lineage>
        <taxon>Bacteria</taxon>
        <taxon>Pseudomonadati</taxon>
        <taxon>Pseudomonadota</taxon>
        <taxon>Alphaproteobacteria</taxon>
        <taxon>Sphingomonadales</taxon>
        <taxon>Erythrobacteraceae</taxon>
        <taxon>Altererythrobacter</taxon>
    </lineage>
</organism>
<evidence type="ECO:0000256" key="4">
    <source>
        <dbReference type="ARBA" id="ARBA00022475"/>
    </source>
</evidence>
<feature type="transmembrane region" description="Helical" evidence="13">
    <location>
        <begin position="58"/>
        <end position="75"/>
    </location>
</feature>
<comment type="cofactor">
    <cofactor evidence="1">
        <name>Zn(2+)</name>
        <dbReference type="ChEBI" id="CHEBI:29105"/>
    </cofactor>
</comment>
<name>A0A562UU63_9SPHN</name>
<feature type="transmembrane region" description="Helical" evidence="13">
    <location>
        <begin position="190"/>
        <end position="208"/>
    </location>
</feature>
<evidence type="ECO:0000256" key="1">
    <source>
        <dbReference type="ARBA" id="ARBA00001947"/>
    </source>
</evidence>
<evidence type="ECO:0000256" key="10">
    <source>
        <dbReference type="ARBA" id="ARBA00022989"/>
    </source>
</evidence>